<dbReference type="GO" id="GO:0004252">
    <property type="term" value="F:serine-type endopeptidase activity"/>
    <property type="evidence" value="ECO:0007669"/>
    <property type="project" value="UniProtKB-UniRule"/>
</dbReference>
<evidence type="ECO:0000256" key="6">
    <source>
        <dbReference type="PROSITE-ProRule" id="PRU01240"/>
    </source>
</evidence>
<dbReference type="SUPFAM" id="SSF54897">
    <property type="entry name" value="Protease propeptides/inhibitors"/>
    <property type="match status" value="1"/>
</dbReference>
<evidence type="ECO:0000256" key="4">
    <source>
        <dbReference type="ARBA" id="ARBA00022801"/>
    </source>
</evidence>
<dbReference type="PROSITE" id="PS00138">
    <property type="entry name" value="SUBTILASE_SER"/>
    <property type="match status" value="1"/>
</dbReference>
<organism evidence="11 12">
    <name type="scientific">Neocucurbitaria cava</name>
    <dbReference type="NCBI Taxonomy" id="798079"/>
    <lineage>
        <taxon>Eukaryota</taxon>
        <taxon>Fungi</taxon>
        <taxon>Dikarya</taxon>
        <taxon>Ascomycota</taxon>
        <taxon>Pezizomycotina</taxon>
        <taxon>Dothideomycetes</taxon>
        <taxon>Pleosporomycetidae</taxon>
        <taxon>Pleosporales</taxon>
        <taxon>Pleosporineae</taxon>
        <taxon>Cucurbitariaceae</taxon>
        <taxon>Neocucurbitaria</taxon>
    </lineage>
</organism>
<feature type="signal peptide" evidence="8">
    <location>
        <begin position="1"/>
        <end position="21"/>
    </location>
</feature>
<dbReference type="PRINTS" id="PR00723">
    <property type="entry name" value="SUBTILISIN"/>
</dbReference>
<dbReference type="Proteomes" id="UP001140560">
    <property type="component" value="Unassembled WGS sequence"/>
</dbReference>
<keyword evidence="4 6" id="KW-0378">Hydrolase</keyword>
<dbReference type="GO" id="GO:0005576">
    <property type="term" value="C:extracellular region"/>
    <property type="evidence" value="ECO:0007669"/>
    <property type="project" value="UniProtKB-ARBA"/>
</dbReference>
<keyword evidence="3 8" id="KW-0732">Signal</keyword>
<evidence type="ECO:0000259" key="9">
    <source>
        <dbReference type="Pfam" id="PF00082"/>
    </source>
</evidence>
<keyword evidence="12" id="KW-1185">Reference proteome</keyword>
<dbReference type="Pfam" id="PF00082">
    <property type="entry name" value="Peptidase_S8"/>
    <property type="match status" value="1"/>
</dbReference>
<dbReference type="InterPro" id="IPR036852">
    <property type="entry name" value="Peptidase_S8/S53_dom_sf"/>
</dbReference>
<dbReference type="InterPro" id="IPR023827">
    <property type="entry name" value="Peptidase_S8_Asp-AS"/>
</dbReference>
<evidence type="ECO:0000256" key="8">
    <source>
        <dbReference type="SAM" id="SignalP"/>
    </source>
</evidence>
<dbReference type="InterPro" id="IPR023828">
    <property type="entry name" value="Peptidase_S8_Ser-AS"/>
</dbReference>
<evidence type="ECO:0000313" key="11">
    <source>
        <dbReference type="EMBL" id="KAJ4376376.1"/>
    </source>
</evidence>
<dbReference type="PROSITE" id="PS51892">
    <property type="entry name" value="SUBTILASE"/>
    <property type="match status" value="1"/>
</dbReference>
<dbReference type="AlphaFoldDB" id="A0A9W8YFB1"/>
<dbReference type="Gene3D" id="3.30.70.80">
    <property type="entry name" value="Peptidase S8 propeptide/proteinase inhibitor I9"/>
    <property type="match status" value="1"/>
</dbReference>
<feature type="domain" description="Inhibitor I9" evidence="10">
    <location>
        <begin position="36"/>
        <end position="119"/>
    </location>
</feature>
<accession>A0A9W8YFB1</accession>
<feature type="active site" description="Charge relay system" evidence="6">
    <location>
        <position position="358"/>
    </location>
</feature>
<dbReference type="PROSITE" id="PS00136">
    <property type="entry name" value="SUBTILASE_ASP"/>
    <property type="match status" value="1"/>
</dbReference>
<sequence>MQFFTRALALAATAVPFLIQAAPLPSSPTNDLIAGKYIIQLKPDTDIASIAAHHNKVHDIRARNLARRESEGEVSAGVEREYDFGNFKGYAGSFDDATIEELKALPEVLVVEQDFMMYTTQENSSTKALVTQDNAPWGLGSISSRTRGATSYIYDASAGQGTYSYVVDTGIRLTHVELEGRAVWGYNAVNDINTDNAGHGTHVSGIIGSKTYGVAKNTTLVAVKVFEGTTGTASTVIAGFQWAVKDIVAKGRTSTAVINMSLGGQGSTTWDAAITEGWNQGVLAVVAAGNENTLASEKSPARSPETLCVGNIQSNDVRYQGNTGSNYGPAVDIWAAGTGIISTYASSDTATTSLTGTSMASPHVAGLVSYLRGLEGAKDAKAIKARVLELATPGRVSDEMGAANLLAYNGNGR</sequence>
<keyword evidence="5 6" id="KW-0720">Serine protease</keyword>
<dbReference type="Gene3D" id="3.40.50.200">
    <property type="entry name" value="Peptidase S8/S53 domain"/>
    <property type="match status" value="1"/>
</dbReference>
<dbReference type="PROSITE" id="PS00137">
    <property type="entry name" value="SUBTILASE_HIS"/>
    <property type="match status" value="1"/>
</dbReference>
<dbReference type="InterPro" id="IPR022398">
    <property type="entry name" value="Peptidase_S8_His-AS"/>
</dbReference>
<protein>
    <submittedName>
        <fullName evidence="11">Uncharacterized protein</fullName>
    </submittedName>
</protein>
<dbReference type="Pfam" id="PF05922">
    <property type="entry name" value="Inhibitor_I9"/>
    <property type="match status" value="1"/>
</dbReference>
<evidence type="ECO:0000256" key="5">
    <source>
        <dbReference type="ARBA" id="ARBA00022825"/>
    </source>
</evidence>
<evidence type="ECO:0000313" key="12">
    <source>
        <dbReference type="Proteomes" id="UP001140560"/>
    </source>
</evidence>
<dbReference type="SUPFAM" id="SSF52743">
    <property type="entry name" value="Subtilisin-like"/>
    <property type="match status" value="1"/>
</dbReference>
<dbReference type="InterPro" id="IPR034193">
    <property type="entry name" value="PCSK9_ProteinaseK-like"/>
</dbReference>
<evidence type="ECO:0000256" key="2">
    <source>
        <dbReference type="ARBA" id="ARBA00022670"/>
    </source>
</evidence>
<reference evidence="11" key="1">
    <citation type="submission" date="2022-10" db="EMBL/GenBank/DDBJ databases">
        <title>Tapping the CABI collections for fungal endophytes: first genome assemblies for Collariella, Neodidymelliopsis, Ascochyta clinopodiicola, Didymella pomorum, Didymosphaeria variabile, Neocosmospora piperis and Neocucurbitaria cava.</title>
        <authorList>
            <person name="Hill R."/>
        </authorList>
    </citation>
    <scope>NUCLEOTIDE SEQUENCE</scope>
    <source>
        <strain evidence="11">IMI 356814</strain>
    </source>
</reference>
<dbReference type="GO" id="GO:0006508">
    <property type="term" value="P:proteolysis"/>
    <property type="evidence" value="ECO:0007669"/>
    <property type="project" value="UniProtKB-KW"/>
</dbReference>
<evidence type="ECO:0000259" key="10">
    <source>
        <dbReference type="Pfam" id="PF05922"/>
    </source>
</evidence>
<comment type="similarity">
    <text evidence="1 6 7">Belongs to the peptidase S8 family.</text>
</comment>
<comment type="caution">
    <text evidence="11">The sequence shown here is derived from an EMBL/GenBank/DDBJ whole genome shotgun (WGS) entry which is preliminary data.</text>
</comment>
<dbReference type="InterPro" id="IPR010259">
    <property type="entry name" value="S8pro/Inhibitor_I9"/>
</dbReference>
<dbReference type="OrthoDB" id="206201at2759"/>
<name>A0A9W8YFB1_9PLEO</name>
<feature type="domain" description="Peptidase S8/S53" evidence="9">
    <location>
        <begin position="166"/>
        <end position="396"/>
    </location>
</feature>
<gene>
    <name evidence="11" type="ORF">N0V83_001659</name>
</gene>
<proteinExistence type="inferred from homology"/>
<dbReference type="InterPro" id="IPR037045">
    <property type="entry name" value="S8pro/Inhibitor_I9_sf"/>
</dbReference>
<feature type="chain" id="PRO_5040765197" evidence="8">
    <location>
        <begin position="22"/>
        <end position="413"/>
    </location>
</feature>
<dbReference type="FunFam" id="3.40.50.200:FF:000007">
    <property type="entry name" value="Subtilisin-like serine protease"/>
    <property type="match status" value="1"/>
</dbReference>
<dbReference type="CDD" id="cd04077">
    <property type="entry name" value="Peptidases_S8_PCSK9_ProteinaseK_like"/>
    <property type="match status" value="1"/>
</dbReference>
<dbReference type="InterPro" id="IPR000209">
    <property type="entry name" value="Peptidase_S8/S53_dom"/>
</dbReference>
<evidence type="ECO:0000256" key="7">
    <source>
        <dbReference type="RuleBase" id="RU003355"/>
    </source>
</evidence>
<evidence type="ECO:0000256" key="1">
    <source>
        <dbReference type="ARBA" id="ARBA00011073"/>
    </source>
</evidence>
<dbReference type="InterPro" id="IPR015500">
    <property type="entry name" value="Peptidase_S8_subtilisin-rel"/>
</dbReference>
<evidence type="ECO:0000256" key="3">
    <source>
        <dbReference type="ARBA" id="ARBA00022729"/>
    </source>
</evidence>
<feature type="active site" description="Charge relay system" evidence="6">
    <location>
        <position position="199"/>
    </location>
</feature>
<dbReference type="PANTHER" id="PTHR43806">
    <property type="entry name" value="PEPTIDASE S8"/>
    <property type="match status" value="1"/>
</dbReference>
<keyword evidence="2 6" id="KW-0645">Protease</keyword>
<dbReference type="EMBL" id="JAPEUY010000002">
    <property type="protein sequence ID" value="KAJ4376376.1"/>
    <property type="molecule type" value="Genomic_DNA"/>
</dbReference>
<feature type="active site" description="Charge relay system" evidence="6">
    <location>
        <position position="168"/>
    </location>
</feature>
<dbReference type="InterPro" id="IPR050131">
    <property type="entry name" value="Peptidase_S8_subtilisin-like"/>
</dbReference>
<dbReference type="PANTHER" id="PTHR43806:SF58">
    <property type="entry name" value="ALKALINE PROTEASE 1-RELATED"/>
    <property type="match status" value="1"/>
</dbReference>